<feature type="transmembrane region" description="Helical" evidence="11">
    <location>
        <begin position="6"/>
        <end position="27"/>
    </location>
</feature>
<dbReference type="EMBL" id="CAJPDQ010000037">
    <property type="protein sequence ID" value="CAF9931087.1"/>
    <property type="molecule type" value="Genomic_DNA"/>
</dbReference>
<evidence type="ECO:0000256" key="10">
    <source>
        <dbReference type="ARBA" id="ARBA00031521"/>
    </source>
</evidence>
<sequence length="115" mass="13250">MSARTWIKMAVAGVVTCVGGPALVWYVTPDEEELFKRYNPDLQRRSLEGRKQRQEDYEKFVGKLKEYSKSDKPMWEVARLDQAKMREEALALERQQLIAAQARADEIKKLTTSGS</sequence>
<dbReference type="GO" id="GO:0005743">
    <property type="term" value="C:mitochondrial inner membrane"/>
    <property type="evidence" value="ECO:0007669"/>
    <property type="project" value="UniProtKB-SubCell"/>
</dbReference>
<protein>
    <recommendedName>
        <fullName evidence="10 11">Cytochrome b mRNA-processing protein 4</fullName>
    </recommendedName>
</protein>
<organism evidence="12 13">
    <name type="scientific">Gomphillus americanus</name>
    <dbReference type="NCBI Taxonomy" id="1940652"/>
    <lineage>
        <taxon>Eukaryota</taxon>
        <taxon>Fungi</taxon>
        <taxon>Dikarya</taxon>
        <taxon>Ascomycota</taxon>
        <taxon>Pezizomycotina</taxon>
        <taxon>Lecanoromycetes</taxon>
        <taxon>OSLEUM clade</taxon>
        <taxon>Ostropomycetidae</taxon>
        <taxon>Ostropales</taxon>
        <taxon>Graphidaceae</taxon>
        <taxon>Gomphilloideae</taxon>
        <taxon>Gomphillus</taxon>
    </lineage>
</organism>
<keyword evidence="3 11" id="KW-0812">Transmembrane</keyword>
<comment type="function">
    <text evidence="9 11">Essential for the assembly of ubiquinol-cytochrome c reductase. It has a direct effect on the correct occurrence of the Rieske protein, core 4, core 5 and apocytochrome b.</text>
</comment>
<evidence type="ECO:0000256" key="1">
    <source>
        <dbReference type="ARBA" id="ARBA00004434"/>
    </source>
</evidence>
<accession>A0A8H3IK75</accession>
<reference evidence="12" key="1">
    <citation type="submission" date="2021-03" db="EMBL/GenBank/DDBJ databases">
        <authorList>
            <person name="Tagirdzhanova G."/>
        </authorList>
    </citation>
    <scope>NUCLEOTIDE SEQUENCE</scope>
</reference>
<comment type="caution">
    <text evidence="12">The sequence shown here is derived from an EMBL/GenBank/DDBJ whole genome shotgun (WGS) entry which is preliminary data.</text>
</comment>
<evidence type="ECO:0000256" key="6">
    <source>
        <dbReference type="ARBA" id="ARBA00023128"/>
    </source>
</evidence>
<dbReference type="GO" id="GO:0034551">
    <property type="term" value="P:mitochondrial respiratory chain complex III assembly"/>
    <property type="evidence" value="ECO:0007669"/>
    <property type="project" value="TreeGrafter"/>
</dbReference>
<keyword evidence="13" id="KW-1185">Reference proteome</keyword>
<dbReference type="AlphaFoldDB" id="A0A8H3IK75"/>
<evidence type="ECO:0000256" key="4">
    <source>
        <dbReference type="ARBA" id="ARBA00022792"/>
    </source>
</evidence>
<evidence type="ECO:0000256" key="8">
    <source>
        <dbReference type="ARBA" id="ARBA00023186"/>
    </source>
</evidence>
<evidence type="ECO:0000256" key="5">
    <source>
        <dbReference type="ARBA" id="ARBA00022989"/>
    </source>
</evidence>
<evidence type="ECO:0000256" key="2">
    <source>
        <dbReference type="ARBA" id="ARBA00006780"/>
    </source>
</evidence>
<evidence type="ECO:0000256" key="11">
    <source>
        <dbReference type="RuleBase" id="RU368005"/>
    </source>
</evidence>
<evidence type="ECO:0000313" key="13">
    <source>
        <dbReference type="Proteomes" id="UP000664169"/>
    </source>
</evidence>
<keyword evidence="8 11" id="KW-0143">Chaperone</keyword>
<evidence type="ECO:0000256" key="9">
    <source>
        <dbReference type="ARBA" id="ARBA00025413"/>
    </source>
</evidence>
<dbReference type="InterPro" id="IPR012420">
    <property type="entry name" value="Cbp4"/>
</dbReference>
<gene>
    <name evidence="12" type="ORF">GOMPHAMPRED_005822</name>
</gene>
<comment type="subcellular location">
    <subcellularLocation>
        <location evidence="1 11">Mitochondrion inner membrane</location>
        <topology evidence="1 11">Single-pass membrane protein</topology>
    </subcellularLocation>
</comment>
<dbReference type="OrthoDB" id="5576752at2759"/>
<comment type="similarity">
    <text evidence="2 11">Belongs to the CBP4 family.</text>
</comment>
<evidence type="ECO:0000256" key="3">
    <source>
        <dbReference type="ARBA" id="ARBA00022692"/>
    </source>
</evidence>
<keyword evidence="7 11" id="KW-0472">Membrane</keyword>
<dbReference type="Pfam" id="PF07960">
    <property type="entry name" value="CBP4"/>
    <property type="match status" value="1"/>
</dbReference>
<dbReference type="PANTHER" id="PTHR28202:SF1">
    <property type="entry name" value="ASSEMBLY FACTOR CBP4"/>
    <property type="match status" value="1"/>
</dbReference>
<name>A0A8H3IK75_9LECA</name>
<evidence type="ECO:0000256" key="7">
    <source>
        <dbReference type="ARBA" id="ARBA00023136"/>
    </source>
</evidence>
<keyword evidence="6 11" id="KW-0496">Mitochondrion</keyword>
<evidence type="ECO:0000313" key="12">
    <source>
        <dbReference type="EMBL" id="CAF9931087.1"/>
    </source>
</evidence>
<keyword evidence="5 11" id="KW-1133">Transmembrane helix</keyword>
<dbReference type="PANTHER" id="PTHR28202">
    <property type="entry name" value="ASSEMBLY FACTOR CBP4"/>
    <property type="match status" value="1"/>
</dbReference>
<proteinExistence type="inferred from homology"/>
<dbReference type="Proteomes" id="UP000664169">
    <property type="component" value="Unassembled WGS sequence"/>
</dbReference>
<keyword evidence="4 11" id="KW-0999">Mitochondrion inner membrane</keyword>